<dbReference type="NCBIfam" id="NF006765">
    <property type="entry name" value="PRK09287.1"/>
    <property type="match status" value="1"/>
</dbReference>
<dbReference type="InterPro" id="IPR006184">
    <property type="entry name" value="6PGdom_BS"/>
</dbReference>
<evidence type="ECO:0000259" key="8">
    <source>
        <dbReference type="SMART" id="SM01350"/>
    </source>
</evidence>
<comment type="subunit">
    <text evidence="3">Homodimer.</text>
</comment>
<evidence type="ECO:0000313" key="9">
    <source>
        <dbReference type="EMBL" id="KAG5648140.1"/>
    </source>
</evidence>
<proteinExistence type="inferred from homology"/>
<dbReference type="FunFam" id="1.10.1040.10:FF:000002">
    <property type="entry name" value="6-phosphogluconate dehydrogenase, decarboxylating"/>
    <property type="match status" value="1"/>
</dbReference>
<dbReference type="InterPro" id="IPR006115">
    <property type="entry name" value="6PGDH_NADP-bd"/>
</dbReference>
<keyword evidence="4 7" id="KW-0560">Oxidoreductase</keyword>
<dbReference type="SUPFAM" id="SSF51735">
    <property type="entry name" value="NAD(P)-binding Rossmann-fold domains"/>
    <property type="match status" value="1"/>
</dbReference>
<dbReference type="CDD" id="cd01991">
    <property type="entry name" value="Asn_synthase_B_C"/>
    <property type="match status" value="1"/>
</dbReference>
<dbReference type="Proteomes" id="UP000775547">
    <property type="component" value="Unassembled WGS sequence"/>
</dbReference>
<dbReference type="InterPro" id="IPR008927">
    <property type="entry name" value="6-PGluconate_DH-like_C_sf"/>
</dbReference>
<keyword evidence="10" id="KW-1185">Reference proteome</keyword>
<organism evidence="9 10">
    <name type="scientific">Asterophora parasitica</name>
    <dbReference type="NCBI Taxonomy" id="117018"/>
    <lineage>
        <taxon>Eukaryota</taxon>
        <taxon>Fungi</taxon>
        <taxon>Dikarya</taxon>
        <taxon>Basidiomycota</taxon>
        <taxon>Agaricomycotina</taxon>
        <taxon>Agaricomycetes</taxon>
        <taxon>Agaricomycetidae</taxon>
        <taxon>Agaricales</taxon>
        <taxon>Tricholomatineae</taxon>
        <taxon>Lyophyllaceae</taxon>
        <taxon>Asterophora</taxon>
    </lineage>
</organism>
<dbReference type="InterPro" id="IPR013328">
    <property type="entry name" value="6PGD_dom2"/>
</dbReference>
<dbReference type="SMART" id="SM01350">
    <property type="entry name" value="6PGD"/>
    <property type="match status" value="1"/>
</dbReference>
<dbReference type="Pfam" id="PF13537">
    <property type="entry name" value="GATase_7"/>
    <property type="match status" value="1"/>
</dbReference>
<dbReference type="Pfam" id="PF00733">
    <property type="entry name" value="Asn_synthase"/>
    <property type="match status" value="2"/>
</dbReference>
<dbReference type="PANTHER" id="PTHR11811">
    <property type="entry name" value="6-PHOSPHOGLUCONATE DEHYDROGENASE"/>
    <property type="match status" value="1"/>
</dbReference>
<dbReference type="Gene3D" id="1.10.1040.10">
    <property type="entry name" value="N-(1-d-carboxylethyl)-l-norvaline Dehydrogenase, domain 2"/>
    <property type="match status" value="1"/>
</dbReference>
<dbReference type="AlphaFoldDB" id="A0A9P7GF29"/>
<dbReference type="InterPro" id="IPR017932">
    <property type="entry name" value="GATase_2_dom"/>
</dbReference>
<dbReference type="OrthoDB" id="434986at2759"/>
<dbReference type="PROSITE" id="PS00461">
    <property type="entry name" value="6PGD"/>
    <property type="match status" value="1"/>
</dbReference>
<protein>
    <recommendedName>
        <fullName evidence="7">6-phosphogluconate dehydrogenase, decarboxylating</fullName>
        <ecNumber evidence="7">1.1.1.44</ecNumber>
    </recommendedName>
</protein>
<dbReference type="Gene3D" id="3.60.20.10">
    <property type="entry name" value="Glutamine Phosphoribosylpyrophosphate, subunit 1, domain 1"/>
    <property type="match status" value="1"/>
</dbReference>
<dbReference type="Pfam" id="PF03446">
    <property type="entry name" value="NAD_binding_2"/>
    <property type="match status" value="1"/>
</dbReference>
<dbReference type="GO" id="GO:0050661">
    <property type="term" value="F:NADP binding"/>
    <property type="evidence" value="ECO:0007669"/>
    <property type="project" value="InterPro"/>
</dbReference>
<dbReference type="Gene3D" id="3.40.50.620">
    <property type="entry name" value="HUPs"/>
    <property type="match status" value="1"/>
</dbReference>
<dbReference type="EMBL" id="JABCKV010000004">
    <property type="protein sequence ID" value="KAG5648140.1"/>
    <property type="molecule type" value="Genomic_DNA"/>
</dbReference>
<dbReference type="InterPro" id="IPR001962">
    <property type="entry name" value="Asn_synthase"/>
</dbReference>
<sequence length="972" mass="107306">MATGDIGLIGLAVMGQNLILNINDKGFNVVAYNRTTSKVDAFLANEAKGTNIQGAHSIEELVAKLKRPRKIILLVKAGSAVDDFIAQLVPHLEAGDIIIDGGNSHYPDSIRRTKELEAKGLLFVGSGVSGGEEGARHGPSLMPGGSAAAWPAIKEIFQKTAAQVHGEPCADWVGETGSGHYVKMVHNGIEYGDMQLIAEAYDILKRGLGLPDDEIADIFVKWNKGVLDSFLIEITANILKFKDDDGEAVVNKILDKAGQKGTGKWTAIAALDAGTAVTLIGEAVFARCLSAIKDERVRASKAISGPQKEPFRGDKQLFIDDLEQALYASKIISYTQGFILMRETAKELDWTLNYAGIASIWRGGCIIKSVFLGDITAAYQKNPQLESLLFDDFFNKAVHKAQPGWRRVIAQAVLWGIPTPAFSTALAFFDGYRSEIVPANLLQAQRDYFGAHTFRVLPGKENERFKSGEDIHSQGFHTAFITTESQPIALEFYASELRLRGENPVVQPHSRDGDVLCWNGEIFDGMDISLEENDGVRLFETLRAAQSMEEIRDRFGAIEGPYAFVYYQASSRRLFFARDPLGRRSLMIHNPTQTYPHLLLASVSAGPDSRYEFAELCTDHIYCLDFSQVFSDLQELNSHIISLPRGSSDQDPSSSMPFAVPTRVNIELPPPDDVPVVESLNQVPEHLVKAVDDLIYHLGRSVMLRVRDIPYNKGQARVAVLFSGGIDSTVITFLAHKYIPIDEPIDLLNVAFENPRKIKLQAEGNPEGVAKKQKKARAKTVKAEEQAPYTSYNVPDRITGLQEVEELRRLCPERVWNFVEVNVPYEETQGSRQTVESLMLPGRTVMDLSLALALYFASRGVGQVRSSPGDEPIPYTSTARVLLNGLGSDELLGGYGRHRSAFNTGGWQAVVEELQLEIDRIPTRNLGRDDRVISSHGKETRHPFLSLKVLDFLARLPVHHKMDPRIDGGKSA</sequence>
<reference evidence="9" key="2">
    <citation type="submission" date="2021-10" db="EMBL/GenBank/DDBJ databases">
        <title>Phylogenomics reveals ancestral predisposition of the termite-cultivated fungus Termitomyces towards a domesticated lifestyle.</title>
        <authorList>
            <person name="Auxier B."/>
            <person name="Grum-Grzhimaylo A."/>
            <person name="Cardenas M.E."/>
            <person name="Lodge J.D."/>
            <person name="Laessoe T."/>
            <person name="Pedersen O."/>
            <person name="Smith M.E."/>
            <person name="Kuyper T.W."/>
            <person name="Franco-Molano E.A."/>
            <person name="Baroni T.J."/>
            <person name="Aanen D.K."/>
        </authorList>
    </citation>
    <scope>NUCLEOTIDE SEQUENCE</scope>
    <source>
        <strain evidence="9">AP01</strain>
        <tissue evidence="9">Mycelium</tissue>
    </source>
</reference>
<comment type="similarity">
    <text evidence="2 7">Belongs to the 6-phosphogluconate dehydrogenase family.</text>
</comment>
<comment type="catalytic activity">
    <reaction evidence="7">
        <text>6-phospho-D-gluconate + NADP(+) = D-ribulose 5-phosphate + CO2 + NADPH</text>
        <dbReference type="Rhea" id="RHEA:10116"/>
        <dbReference type="ChEBI" id="CHEBI:16526"/>
        <dbReference type="ChEBI" id="CHEBI:57783"/>
        <dbReference type="ChEBI" id="CHEBI:58121"/>
        <dbReference type="ChEBI" id="CHEBI:58349"/>
        <dbReference type="ChEBI" id="CHEBI:58759"/>
        <dbReference type="EC" id="1.1.1.44"/>
    </reaction>
</comment>
<comment type="caution">
    <text evidence="9">The sequence shown here is derived from an EMBL/GenBank/DDBJ whole genome shotgun (WGS) entry which is preliminary data.</text>
</comment>
<dbReference type="SUPFAM" id="SSF52402">
    <property type="entry name" value="Adenine nucleotide alpha hydrolases-like"/>
    <property type="match status" value="1"/>
</dbReference>
<gene>
    <name evidence="9" type="ORF">DXG03_006094</name>
</gene>
<dbReference type="InterPro" id="IPR006183">
    <property type="entry name" value="Pgluconate_DH"/>
</dbReference>
<evidence type="ECO:0000256" key="2">
    <source>
        <dbReference type="ARBA" id="ARBA00008419"/>
    </source>
</evidence>
<dbReference type="FunFam" id="3.40.50.720:FF:000007">
    <property type="entry name" value="6-phosphogluconate dehydrogenase, decarboxylating"/>
    <property type="match status" value="1"/>
</dbReference>
<accession>A0A9P7GF29</accession>
<dbReference type="PRINTS" id="PR00076">
    <property type="entry name" value="6PGDHDRGNASE"/>
</dbReference>
<dbReference type="GO" id="GO:0006529">
    <property type="term" value="P:asparagine biosynthetic process"/>
    <property type="evidence" value="ECO:0007669"/>
    <property type="project" value="InterPro"/>
</dbReference>
<dbReference type="NCBIfam" id="TIGR00873">
    <property type="entry name" value="gnd"/>
    <property type="match status" value="1"/>
</dbReference>
<dbReference type="InterPro" id="IPR006114">
    <property type="entry name" value="6PGDH_C"/>
</dbReference>
<dbReference type="SUPFAM" id="SSF48179">
    <property type="entry name" value="6-phosphogluconate dehydrogenase C-terminal domain-like"/>
    <property type="match status" value="1"/>
</dbReference>
<evidence type="ECO:0000256" key="6">
    <source>
        <dbReference type="ARBA" id="ARBA00023126"/>
    </source>
</evidence>
<dbReference type="GO" id="GO:0019521">
    <property type="term" value="P:D-gluconate metabolic process"/>
    <property type="evidence" value="ECO:0007669"/>
    <property type="project" value="UniProtKB-KW"/>
</dbReference>
<feature type="domain" description="6-phosphogluconate dehydrogenase C-terminal" evidence="8">
    <location>
        <begin position="179"/>
        <end position="476"/>
    </location>
</feature>
<dbReference type="EC" id="1.1.1.44" evidence="7"/>
<evidence type="ECO:0000256" key="7">
    <source>
        <dbReference type="RuleBase" id="RU000485"/>
    </source>
</evidence>
<dbReference type="SUPFAM" id="SSF56235">
    <property type="entry name" value="N-terminal nucleophile aminohydrolases (Ntn hydrolases)"/>
    <property type="match status" value="1"/>
</dbReference>
<dbReference type="GO" id="GO:0006098">
    <property type="term" value="P:pentose-phosphate shunt"/>
    <property type="evidence" value="ECO:0007669"/>
    <property type="project" value="UniProtKB-KW"/>
</dbReference>
<keyword evidence="5 7" id="KW-0311">Gluconate utilization</keyword>
<name>A0A9P7GF29_9AGAR</name>
<evidence type="ECO:0000256" key="1">
    <source>
        <dbReference type="ARBA" id="ARBA00004874"/>
    </source>
</evidence>
<dbReference type="InterPro" id="IPR014729">
    <property type="entry name" value="Rossmann-like_a/b/a_fold"/>
</dbReference>
<comment type="pathway">
    <text evidence="1 7">Carbohydrate degradation; pentose phosphate pathway; D-ribulose 5-phosphate from D-glucose 6-phosphate (oxidative stage): step 3/3.</text>
</comment>
<evidence type="ECO:0000313" key="10">
    <source>
        <dbReference type="Proteomes" id="UP000775547"/>
    </source>
</evidence>
<evidence type="ECO:0000256" key="5">
    <source>
        <dbReference type="ARBA" id="ARBA00023064"/>
    </source>
</evidence>
<dbReference type="InterPro" id="IPR006113">
    <property type="entry name" value="6PGDH_Gnd/GntZ"/>
</dbReference>
<dbReference type="GO" id="GO:0004066">
    <property type="term" value="F:asparagine synthase (glutamine-hydrolyzing) activity"/>
    <property type="evidence" value="ECO:0007669"/>
    <property type="project" value="InterPro"/>
</dbReference>
<dbReference type="Pfam" id="PF00393">
    <property type="entry name" value="6PGD"/>
    <property type="match status" value="1"/>
</dbReference>
<keyword evidence="7" id="KW-0521">NADP</keyword>
<dbReference type="InterPro" id="IPR036291">
    <property type="entry name" value="NAD(P)-bd_dom_sf"/>
</dbReference>
<evidence type="ECO:0000256" key="4">
    <source>
        <dbReference type="ARBA" id="ARBA00023002"/>
    </source>
</evidence>
<dbReference type="InterPro" id="IPR029055">
    <property type="entry name" value="Ntn_hydrolases_N"/>
</dbReference>
<dbReference type="GO" id="GO:0004616">
    <property type="term" value="F:phosphogluconate dehydrogenase (decarboxylating) activity"/>
    <property type="evidence" value="ECO:0007669"/>
    <property type="project" value="UniProtKB-EC"/>
</dbReference>
<keyword evidence="6 7" id="KW-0570">Pentose shunt</keyword>
<dbReference type="Gene3D" id="3.40.50.720">
    <property type="entry name" value="NAD(P)-binding Rossmann-like Domain"/>
    <property type="match status" value="1"/>
</dbReference>
<dbReference type="Gene3D" id="1.20.5.320">
    <property type="entry name" value="6-Phosphogluconate Dehydrogenase, domain 3"/>
    <property type="match status" value="1"/>
</dbReference>
<reference evidence="9" key="1">
    <citation type="submission" date="2020-07" db="EMBL/GenBank/DDBJ databases">
        <authorList>
            <person name="Nieuwenhuis M."/>
            <person name="Van De Peppel L.J.J."/>
        </authorList>
    </citation>
    <scope>NUCLEOTIDE SEQUENCE</scope>
    <source>
        <strain evidence="9">AP01</strain>
        <tissue evidence="9">Mycelium</tissue>
    </source>
</reference>
<evidence type="ECO:0000256" key="3">
    <source>
        <dbReference type="ARBA" id="ARBA00011738"/>
    </source>
</evidence>